<dbReference type="EMBL" id="JAAALK010000082">
    <property type="protein sequence ID" value="KAG8086240.1"/>
    <property type="molecule type" value="Genomic_DNA"/>
</dbReference>
<proteinExistence type="predicted"/>
<sequence length="104" mass="11400">MAARAPTPTSPPSPHTPRVHRSCSPPPLASCFPTGVAVSAPEEMHQMGRRKAEVAWVPCFRSAEDLEMAAAAAAAAARYMWRVWFLRAAAYVRFRVSETETLNC</sequence>
<keyword evidence="3" id="KW-1185">Reference proteome</keyword>
<reference evidence="2" key="1">
    <citation type="journal article" date="2021" name="bioRxiv">
        <title>Whole Genome Assembly and Annotation of Northern Wild Rice, Zizania palustris L., Supports a Whole Genome Duplication in the Zizania Genus.</title>
        <authorList>
            <person name="Haas M."/>
            <person name="Kono T."/>
            <person name="Macchietto M."/>
            <person name="Millas R."/>
            <person name="McGilp L."/>
            <person name="Shao M."/>
            <person name="Duquette J."/>
            <person name="Hirsch C.N."/>
            <person name="Kimball J."/>
        </authorList>
    </citation>
    <scope>NUCLEOTIDE SEQUENCE</scope>
    <source>
        <tissue evidence="2">Fresh leaf tissue</tissue>
    </source>
</reference>
<name>A0A8J5WBA6_ZIZPA</name>
<comment type="caution">
    <text evidence="2">The sequence shown here is derived from an EMBL/GenBank/DDBJ whole genome shotgun (WGS) entry which is preliminary data.</text>
</comment>
<organism evidence="2 3">
    <name type="scientific">Zizania palustris</name>
    <name type="common">Northern wild rice</name>
    <dbReference type="NCBI Taxonomy" id="103762"/>
    <lineage>
        <taxon>Eukaryota</taxon>
        <taxon>Viridiplantae</taxon>
        <taxon>Streptophyta</taxon>
        <taxon>Embryophyta</taxon>
        <taxon>Tracheophyta</taxon>
        <taxon>Spermatophyta</taxon>
        <taxon>Magnoliopsida</taxon>
        <taxon>Liliopsida</taxon>
        <taxon>Poales</taxon>
        <taxon>Poaceae</taxon>
        <taxon>BOP clade</taxon>
        <taxon>Oryzoideae</taxon>
        <taxon>Oryzeae</taxon>
        <taxon>Zizaniinae</taxon>
        <taxon>Zizania</taxon>
    </lineage>
</organism>
<reference evidence="2" key="2">
    <citation type="submission" date="2021-02" db="EMBL/GenBank/DDBJ databases">
        <authorList>
            <person name="Kimball J.A."/>
            <person name="Haas M.W."/>
            <person name="Macchietto M."/>
            <person name="Kono T."/>
            <person name="Duquette J."/>
            <person name="Shao M."/>
        </authorList>
    </citation>
    <scope>NUCLEOTIDE SEQUENCE</scope>
    <source>
        <tissue evidence="2">Fresh leaf tissue</tissue>
    </source>
</reference>
<gene>
    <name evidence="2" type="ORF">GUJ93_ZPchr0010g7230</name>
</gene>
<feature type="region of interest" description="Disordered" evidence="1">
    <location>
        <begin position="1"/>
        <end position="23"/>
    </location>
</feature>
<evidence type="ECO:0000313" key="2">
    <source>
        <dbReference type="EMBL" id="KAG8086240.1"/>
    </source>
</evidence>
<evidence type="ECO:0000256" key="1">
    <source>
        <dbReference type="SAM" id="MobiDB-lite"/>
    </source>
</evidence>
<protein>
    <submittedName>
        <fullName evidence="2">Uncharacterized protein</fullName>
    </submittedName>
</protein>
<accession>A0A8J5WBA6</accession>
<evidence type="ECO:0000313" key="3">
    <source>
        <dbReference type="Proteomes" id="UP000729402"/>
    </source>
</evidence>
<dbReference type="AlphaFoldDB" id="A0A8J5WBA6"/>
<dbReference type="Proteomes" id="UP000729402">
    <property type="component" value="Unassembled WGS sequence"/>
</dbReference>